<evidence type="ECO:0000256" key="1">
    <source>
        <dbReference type="SAM" id="Phobius"/>
    </source>
</evidence>
<dbReference type="InterPro" id="IPR018674">
    <property type="entry name" value="DUF2142_membrane"/>
</dbReference>
<feature type="transmembrane region" description="Helical" evidence="1">
    <location>
        <begin position="435"/>
        <end position="455"/>
    </location>
</feature>
<evidence type="ECO:0000313" key="2">
    <source>
        <dbReference type="EMBL" id="MDF4186400.1"/>
    </source>
</evidence>
<feature type="transmembrane region" description="Helical" evidence="1">
    <location>
        <begin position="317"/>
        <end position="338"/>
    </location>
</feature>
<feature type="transmembrane region" description="Helical" evidence="1">
    <location>
        <begin position="538"/>
        <end position="562"/>
    </location>
</feature>
<proteinExistence type="predicted"/>
<feature type="transmembrane region" description="Helical" evidence="1">
    <location>
        <begin position="172"/>
        <end position="192"/>
    </location>
</feature>
<accession>A0AAW6Q0B5</accession>
<dbReference type="Pfam" id="PF09913">
    <property type="entry name" value="DUF2142"/>
    <property type="match status" value="1"/>
</dbReference>
<feature type="transmembrane region" description="Helical" evidence="1">
    <location>
        <begin position="368"/>
        <end position="385"/>
    </location>
</feature>
<dbReference type="EMBL" id="JARKHV010000003">
    <property type="protein sequence ID" value="MDF4186400.1"/>
    <property type="molecule type" value="Genomic_DNA"/>
</dbReference>
<protein>
    <submittedName>
        <fullName evidence="2">DUF2142 domain-containing protein</fullName>
    </submittedName>
</protein>
<feature type="transmembrane region" description="Helical" evidence="1">
    <location>
        <begin position="12"/>
        <end position="30"/>
    </location>
</feature>
<feature type="transmembrane region" description="Helical" evidence="1">
    <location>
        <begin position="514"/>
        <end position="531"/>
    </location>
</feature>
<organism evidence="2 3">
    <name type="scientific">Ligilactobacillus salivarius</name>
    <dbReference type="NCBI Taxonomy" id="1624"/>
    <lineage>
        <taxon>Bacteria</taxon>
        <taxon>Bacillati</taxon>
        <taxon>Bacillota</taxon>
        <taxon>Bacilli</taxon>
        <taxon>Lactobacillales</taxon>
        <taxon>Lactobacillaceae</taxon>
        <taxon>Ligilactobacillus</taxon>
    </lineage>
</organism>
<feature type="transmembrane region" description="Helical" evidence="1">
    <location>
        <begin position="612"/>
        <end position="632"/>
    </location>
</feature>
<keyword evidence="1" id="KW-0812">Transmembrane</keyword>
<reference evidence="2" key="1">
    <citation type="submission" date="2023-02" db="EMBL/GenBank/DDBJ databases">
        <title>Draft Whole-Genome Sequences of competitive exclusion Lactobacillus salivarius strains for Poultry.</title>
        <authorList>
            <person name="Ma L.M."/>
            <person name="Lopez-Guerra N."/>
            <person name="Zhang G."/>
        </authorList>
    </citation>
    <scope>NUCLEOTIDE SEQUENCE</scope>
    <source>
        <strain evidence="2">Salm-9</strain>
    </source>
</reference>
<feature type="transmembrane region" description="Helical" evidence="1">
    <location>
        <begin position="397"/>
        <end position="423"/>
    </location>
</feature>
<dbReference type="Proteomes" id="UP001213566">
    <property type="component" value="Unassembled WGS sequence"/>
</dbReference>
<feature type="transmembrane region" description="Helical" evidence="1">
    <location>
        <begin position="582"/>
        <end position="600"/>
    </location>
</feature>
<evidence type="ECO:0000313" key="3">
    <source>
        <dbReference type="Proteomes" id="UP001213566"/>
    </source>
</evidence>
<name>A0AAW6Q0B5_9LACO</name>
<keyword evidence="1" id="KW-1133">Transmembrane helix</keyword>
<comment type="caution">
    <text evidence="2">The sequence shown here is derived from an EMBL/GenBank/DDBJ whole genome shotgun (WGS) entry which is preliminary data.</text>
</comment>
<feature type="transmembrane region" description="Helical" evidence="1">
    <location>
        <begin position="204"/>
        <end position="222"/>
    </location>
</feature>
<keyword evidence="1" id="KW-0472">Membrane</keyword>
<sequence>MFKTMINILRKYSLFFLLVIGIISFNLYTFKGDYRVSENIGGVSNYTKVINDKGIKENIKFDSSNLYSLGIWLKVNSPGDDNDIKVKLLDGSKTVYSGNIPKNDIKASEAKEATLKLNGEKGIKVQKNKSYTLVIKDNSKRRDSSLVYLNSQKKLWHRTTYKLLDSKTIKSAAILIEIIILSFLVYLIKFSHYQKRLSKFENQFLLVSIFLIIGYALFIPVYRAPDEAQHFARAYGVLHGIFLVDSSGNINIPNNLIPVVDVVNSNYIDTIKNLHITLNSQLSSTNIINMALYTPQSYVLQSLSIGIISIVTKNVLLIFYGSRILVGILCTLIIYYSIKYIPVGKEVLAICSLLPMNVAERASLSADGFTYTVVIALFSFVIYSLKNENNITNKMKVMMYILVFFLASCKVIYFILGFLILLIPNKKFGSKLKGVWHKLISVIILMGVSVGWLKIASRYLVNTNGGASSSEKVMFMLKHPFNYIEIMNNTLWKNIFAHIEQMIVGPLGALNIEINSGILILLLIVLVRYCVFDFKLNLRVLFIWILCLANVLLIYTSLYVQWTPALNGVSQITEIIGIQGRYFLPILPIMMVSFQLNKINNKDVSIVNDWRSIVSLLVINMMVLSNVIGFFAI</sequence>
<dbReference type="AlphaFoldDB" id="A0AAW6Q0B5"/>
<dbReference type="RefSeq" id="WP_276469897.1">
    <property type="nucleotide sequence ID" value="NZ_JARKHV010000003.1"/>
</dbReference>
<gene>
    <name evidence="2" type="ORF">PV940_05015</name>
</gene>